<comment type="caution">
    <text evidence="2">The sequence shown here is derived from an EMBL/GenBank/DDBJ whole genome shotgun (WGS) entry which is preliminary data.</text>
</comment>
<reference evidence="2" key="1">
    <citation type="submission" date="2020-06" db="EMBL/GenBank/DDBJ databases">
        <authorList>
            <person name="Li T."/>
            <person name="Hu X."/>
            <person name="Zhang T."/>
            <person name="Song X."/>
            <person name="Zhang H."/>
            <person name="Dai N."/>
            <person name="Sheng W."/>
            <person name="Hou X."/>
            <person name="Wei L."/>
        </authorList>
    </citation>
    <scope>NUCLEOTIDE SEQUENCE</scope>
    <source>
        <strain evidence="2">G02</strain>
        <tissue evidence="2">Leaf</tissue>
    </source>
</reference>
<organism evidence="2">
    <name type="scientific">Sesamum radiatum</name>
    <name type="common">Black benniseed</name>
    <dbReference type="NCBI Taxonomy" id="300843"/>
    <lineage>
        <taxon>Eukaryota</taxon>
        <taxon>Viridiplantae</taxon>
        <taxon>Streptophyta</taxon>
        <taxon>Embryophyta</taxon>
        <taxon>Tracheophyta</taxon>
        <taxon>Spermatophyta</taxon>
        <taxon>Magnoliopsida</taxon>
        <taxon>eudicotyledons</taxon>
        <taxon>Gunneridae</taxon>
        <taxon>Pentapetalae</taxon>
        <taxon>asterids</taxon>
        <taxon>lamiids</taxon>
        <taxon>Lamiales</taxon>
        <taxon>Pedaliaceae</taxon>
        <taxon>Sesamum</taxon>
    </lineage>
</organism>
<accession>A0AAW2NTH1</accession>
<proteinExistence type="predicted"/>
<name>A0AAW2NTH1_SESRA</name>
<evidence type="ECO:0000256" key="1">
    <source>
        <dbReference type="SAM" id="MobiDB-lite"/>
    </source>
</evidence>
<feature type="compositionally biased region" description="Polar residues" evidence="1">
    <location>
        <begin position="39"/>
        <end position="48"/>
    </location>
</feature>
<feature type="region of interest" description="Disordered" evidence="1">
    <location>
        <begin position="1"/>
        <end position="63"/>
    </location>
</feature>
<protein>
    <submittedName>
        <fullName evidence="2">Uncharacterized protein</fullName>
    </submittedName>
</protein>
<sequence length="63" mass="7207">MRREMQRTSKKMEKLMSLMADKFGTELEEDTSEPEDSSGDNNSPSLSDQPPYEDCGNEFDPPF</sequence>
<dbReference type="AlphaFoldDB" id="A0AAW2NTH1"/>
<feature type="compositionally biased region" description="Basic and acidic residues" evidence="1">
    <location>
        <begin position="1"/>
        <end position="14"/>
    </location>
</feature>
<dbReference type="EMBL" id="JACGWJ010000019">
    <property type="protein sequence ID" value="KAL0345786.1"/>
    <property type="molecule type" value="Genomic_DNA"/>
</dbReference>
<gene>
    <name evidence="2" type="ORF">Sradi_4409900</name>
</gene>
<reference evidence="2" key="2">
    <citation type="journal article" date="2024" name="Plant">
        <title>Genomic evolution and insights into agronomic trait innovations of Sesamum species.</title>
        <authorList>
            <person name="Miao H."/>
            <person name="Wang L."/>
            <person name="Qu L."/>
            <person name="Liu H."/>
            <person name="Sun Y."/>
            <person name="Le M."/>
            <person name="Wang Q."/>
            <person name="Wei S."/>
            <person name="Zheng Y."/>
            <person name="Lin W."/>
            <person name="Duan Y."/>
            <person name="Cao H."/>
            <person name="Xiong S."/>
            <person name="Wang X."/>
            <person name="Wei L."/>
            <person name="Li C."/>
            <person name="Ma Q."/>
            <person name="Ju M."/>
            <person name="Zhao R."/>
            <person name="Li G."/>
            <person name="Mu C."/>
            <person name="Tian Q."/>
            <person name="Mei H."/>
            <person name="Zhang T."/>
            <person name="Gao T."/>
            <person name="Zhang H."/>
        </authorList>
    </citation>
    <scope>NUCLEOTIDE SEQUENCE</scope>
    <source>
        <strain evidence="2">G02</strain>
    </source>
</reference>
<evidence type="ECO:0000313" key="2">
    <source>
        <dbReference type="EMBL" id="KAL0345786.1"/>
    </source>
</evidence>
<feature type="compositionally biased region" description="Acidic residues" evidence="1">
    <location>
        <begin position="26"/>
        <end position="38"/>
    </location>
</feature>